<accession>A0A9W7T7Y2</accession>
<feature type="transmembrane region" description="Helical" evidence="2">
    <location>
        <begin position="210"/>
        <end position="231"/>
    </location>
</feature>
<dbReference type="AlphaFoldDB" id="A0A9W7T7Y2"/>
<dbReference type="GO" id="GO:0005576">
    <property type="term" value="C:extracellular region"/>
    <property type="evidence" value="ECO:0007669"/>
    <property type="project" value="InterPro"/>
</dbReference>
<dbReference type="GO" id="GO:0008289">
    <property type="term" value="F:lipid binding"/>
    <property type="evidence" value="ECO:0007669"/>
    <property type="project" value="InterPro"/>
</dbReference>
<gene>
    <name evidence="3" type="ORF">IRJ41_013432</name>
</gene>
<keyword evidence="4" id="KW-1185">Reference proteome</keyword>
<evidence type="ECO:0000256" key="2">
    <source>
        <dbReference type="SAM" id="Phobius"/>
    </source>
</evidence>
<dbReference type="Pfam" id="PF05461">
    <property type="entry name" value="ApoL"/>
    <property type="match status" value="1"/>
</dbReference>
<dbReference type="InterPro" id="IPR008405">
    <property type="entry name" value="ApoL"/>
</dbReference>
<protein>
    <recommendedName>
        <fullName evidence="5">Apolipoprotein L3</fullName>
    </recommendedName>
</protein>
<evidence type="ECO:0000313" key="3">
    <source>
        <dbReference type="EMBL" id="KAI7793363.1"/>
    </source>
</evidence>
<dbReference type="PANTHER" id="PTHR14096">
    <property type="entry name" value="APOLIPOPROTEIN L"/>
    <property type="match status" value="1"/>
</dbReference>
<feature type="transmembrane region" description="Helical" evidence="2">
    <location>
        <begin position="94"/>
        <end position="119"/>
    </location>
</feature>
<keyword evidence="2" id="KW-1133">Transmembrane helix</keyword>
<sequence>MASSIHQGRRNSMDIPPEIADLIHLKDEFIQLYERDHPELQQCIQRLHDIMRQFEKDFRGSTEGSRNAGVVGIAGGSSVLAGIIGLALTPVTGGLSLVVAGVAGVAAAGGVGTVTAAAFQSNNCSSTRDKQMTKLRQDIEAELKTFQDKINPMAEKIKDLHERTEKVMRDLEKLQQDAGDLSLYSPSQKHTIRLKDLRELTAQMSDTMRLIANIVAIFGGVNLLLDVISVIENNRALDEMDKLAKKSIDEKVDESEMKSKAGKFIVGMRKQIQQLQTITDELTKTKDKMEDF</sequence>
<feature type="transmembrane region" description="Helical" evidence="2">
    <location>
        <begin position="68"/>
        <end position="88"/>
    </location>
</feature>
<name>A0A9W7T7Y2_TRIRA</name>
<dbReference type="PANTHER" id="PTHR14096:SF28">
    <property type="entry name" value="APOLIPOPROTEIN L, 1-RELATED"/>
    <property type="match status" value="1"/>
</dbReference>
<proteinExistence type="inferred from homology"/>
<comment type="similarity">
    <text evidence="1">Belongs to the apolipoprotein L family.</text>
</comment>
<comment type="caution">
    <text evidence="3">The sequence shown here is derived from an EMBL/GenBank/DDBJ whole genome shotgun (WGS) entry which is preliminary data.</text>
</comment>
<keyword evidence="2" id="KW-0472">Membrane</keyword>
<organism evidence="3 4">
    <name type="scientific">Triplophysa rosa</name>
    <name type="common">Cave loach</name>
    <dbReference type="NCBI Taxonomy" id="992332"/>
    <lineage>
        <taxon>Eukaryota</taxon>
        <taxon>Metazoa</taxon>
        <taxon>Chordata</taxon>
        <taxon>Craniata</taxon>
        <taxon>Vertebrata</taxon>
        <taxon>Euteleostomi</taxon>
        <taxon>Actinopterygii</taxon>
        <taxon>Neopterygii</taxon>
        <taxon>Teleostei</taxon>
        <taxon>Ostariophysi</taxon>
        <taxon>Cypriniformes</taxon>
        <taxon>Nemacheilidae</taxon>
        <taxon>Triplophysa</taxon>
    </lineage>
</organism>
<dbReference type="Gene3D" id="1.20.1170.10">
    <property type="match status" value="1"/>
</dbReference>
<evidence type="ECO:0000313" key="4">
    <source>
        <dbReference type="Proteomes" id="UP001059041"/>
    </source>
</evidence>
<dbReference type="GO" id="GO:0042157">
    <property type="term" value="P:lipoprotein metabolic process"/>
    <property type="evidence" value="ECO:0007669"/>
    <property type="project" value="InterPro"/>
</dbReference>
<dbReference type="GO" id="GO:0016020">
    <property type="term" value="C:membrane"/>
    <property type="evidence" value="ECO:0007669"/>
    <property type="project" value="TreeGrafter"/>
</dbReference>
<reference evidence="3" key="1">
    <citation type="submission" date="2021-02" db="EMBL/GenBank/DDBJ databases">
        <title>Comparative genomics reveals that relaxation of natural selection precedes convergent phenotypic evolution of cavefish.</title>
        <authorList>
            <person name="Peng Z."/>
        </authorList>
    </citation>
    <scope>NUCLEOTIDE SEQUENCE</scope>
    <source>
        <tissue evidence="3">Muscle</tissue>
    </source>
</reference>
<evidence type="ECO:0000256" key="1">
    <source>
        <dbReference type="ARBA" id="ARBA00010090"/>
    </source>
</evidence>
<evidence type="ECO:0008006" key="5">
    <source>
        <dbReference type="Google" id="ProtNLM"/>
    </source>
</evidence>
<dbReference type="EMBL" id="JAFHDT010000022">
    <property type="protein sequence ID" value="KAI7793363.1"/>
    <property type="molecule type" value="Genomic_DNA"/>
</dbReference>
<keyword evidence="2" id="KW-0812">Transmembrane</keyword>
<dbReference type="Proteomes" id="UP001059041">
    <property type="component" value="Linkage Group LG22"/>
</dbReference>
<dbReference type="GO" id="GO:0006869">
    <property type="term" value="P:lipid transport"/>
    <property type="evidence" value="ECO:0007669"/>
    <property type="project" value="InterPro"/>
</dbReference>